<dbReference type="eggNOG" id="ENOG50327V9">
    <property type="taxonomic scope" value="Bacteria"/>
</dbReference>
<reference evidence="1 2" key="1">
    <citation type="submission" date="2011-11" db="EMBL/GenBank/DDBJ databases">
        <title>The Noncontiguous Finished genome of Desulfosporosinus youngiae DSM 17734.</title>
        <authorList>
            <consortium name="US DOE Joint Genome Institute (JGI-PGF)"/>
            <person name="Lucas S."/>
            <person name="Han J."/>
            <person name="Lapidus A."/>
            <person name="Cheng J.-F."/>
            <person name="Goodwin L."/>
            <person name="Pitluck S."/>
            <person name="Peters L."/>
            <person name="Ovchinnikova G."/>
            <person name="Lu M."/>
            <person name="Land M.L."/>
            <person name="Hauser L."/>
            <person name="Pester M."/>
            <person name="Spring S."/>
            <person name="Ollivier B."/>
            <person name="Rattei T."/>
            <person name="Klenk H.-P."/>
            <person name="Wagner M."/>
            <person name="Loy A."/>
            <person name="Woyke T.J."/>
        </authorList>
    </citation>
    <scope>NUCLEOTIDE SEQUENCE [LARGE SCALE GENOMIC DNA]</scope>
    <source>
        <strain evidence="1 2">DSM 17734</strain>
    </source>
</reference>
<dbReference type="EMBL" id="CM001441">
    <property type="protein sequence ID" value="EHQ88290.1"/>
    <property type="molecule type" value="Genomic_DNA"/>
</dbReference>
<organism evidence="1 2">
    <name type="scientific">Desulfosporosinus youngiae DSM 17734</name>
    <dbReference type="NCBI Taxonomy" id="768710"/>
    <lineage>
        <taxon>Bacteria</taxon>
        <taxon>Bacillati</taxon>
        <taxon>Bacillota</taxon>
        <taxon>Clostridia</taxon>
        <taxon>Eubacteriales</taxon>
        <taxon>Desulfitobacteriaceae</taxon>
        <taxon>Desulfosporosinus</taxon>
    </lineage>
</organism>
<protein>
    <submittedName>
        <fullName evidence="1">Uncharacterized protein</fullName>
    </submittedName>
</protein>
<name>H5Y2M7_9FIRM</name>
<evidence type="ECO:0000313" key="2">
    <source>
        <dbReference type="Proteomes" id="UP000005104"/>
    </source>
</evidence>
<evidence type="ECO:0000313" key="1">
    <source>
        <dbReference type="EMBL" id="EHQ88290.1"/>
    </source>
</evidence>
<dbReference type="HOGENOM" id="CLU_1691979_0_0_9"/>
<dbReference type="RefSeq" id="WP_007780475.1">
    <property type="nucleotide sequence ID" value="NZ_CM001441.1"/>
</dbReference>
<gene>
    <name evidence="1" type="ORF">DesyoDRAFT_1120</name>
</gene>
<dbReference type="AlphaFoldDB" id="H5Y2M7"/>
<sequence>MKWQPSIPVKSTLSPRVDAAIYKKDFKFDFVKGGFIPGSWVEGLDAFIQRFVKVLLTNETPIIKYGLYELLPKSQSQADFEQECITLSSAIVTHKFSDSTPNDPNGLGYTVEEIYGISKETLDDVNYLIVSAMITGVENKVELKVPLTLLEKNKQ</sequence>
<accession>H5Y2M7</accession>
<keyword evidence="2" id="KW-1185">Reference proteome</keyword>
<dbReference type="OrthoDB" id="9839638at2"/>
<proteinExistence type="predicted"/>
<dbReference type="Proteomes" id="UP000005104">
    <property type="component" value="Chromosome"/>
</dbReference>